<keyword evidence="3 7" id="KW-0133">Cell shape</keyword>
<dbReference type="InterPro" id="IPR004391">
    <property type="entry name" value="Glu_race"/>
</dbReference>
<dbReference type="PANTHER" id="PTHR21198:SF3">
    <property type="entry name" value="GLUTAMATE RACEMASE"/>
    <property type="match status" value="1"/>
</dbReference>
<feature type="active site" description="Proton donor/acceptor" evidence="7">
    <location>
        <position position="178"/>
    </location>
</feature>
<comment type="caution">
    <text evidence="8">The sequence shown here is derived from an EMBL/GenBank/DDBJ whole genome shotgun (WGS) entry which is preliminary data.</text>
</comment>
<accession>A0A9D1W109</accession>
<comment type="similarity">
    <text evidence="7">Belongs to the aspartate/glutamate racemases family.</text>
</comment>
<evidence type="ECO:0000256" key="6">
    <source>
        <dbReference type="ARBA" id="ARBA00023316"/>
    </source>
</evidence>
<keyword evidence="5 7" id="KW-0413">Isomerase</keyword>
<evidence type="ECO:0000256" key="4">
    <source>
        <dbReference type="ARBA" id="ARBA00022984"/>
    </source>
</evidence>
<comment type="catalytic activity">
    <reaction evidence="1 7">
        <text>L-glutamate = D-glutamate</text>
        <dbReference type="Rhea" id="RHEA:12813"/>
        <dbReference type="ChEBI" id="CHEBI:29985"/>
        <dbReference type="ChEBI" id="CHEBI:29986"/>
        <dbReference type="EC" id="5.1.1.3"/>
    </reaction>
</comment>
<feature type="binding site" evidence="7">
    <location>
        <begin position="42"/>
        <end position="43"/>
    </location>
    <ligand>
        <name>substrate</name>
    </ligand>
</feature>
<proteinExistence type="inferred from homology"/>
<feature type="binding site" evidence="7">
    <location>
        <begin position="179"/>
        <end position="180"/>
    </location>
    <ligand>
        <name>substrate</name>
    </ligand>
</feature>
<dbReference type="InterPro" id="IPR018187">
    <property type="entry name" value="Asp/Glu_racemase_AS_1"/>
</dbReference>
<gene>
    <name evidence="7" type="primary">murI</name>
    <name evidence="8" type="ORF">H9851_04940</name>
</gene>
<keyword evidence="6 7" id="KW-0961">Cell wall biogenesis/degradation</keyword>
<dbReference type="PROSITE" id="PS00923">
    <property type="entry name" value="ASP_GLU_RACEMASE_1"/>
    <property type="match status" value="1"/>
</dbReference>
<feature type="active site" description="Proton donor/acceptor" evidence="7">
    <location>
        <position position="74"/>
    </location>
</feature>
<dbReference type="InterPro" id="IPR015942">
    <property type="entry name" value="Asp/Glu/hydantoin_racemase"/>
</dbReference>
<protein>
    <recommendedName>
        <fullName evidence="2 7">Glutamate racemase</fullName>
        <ecNumber evidence="2 7">5.1.1.3</ecNumber>
    </recommendedName>
</protein>
<evidence type="ECO:0000313" key="8">
    <source>
        <dbReference type="EMBL" id="HIX50609.1"/>
    </source>
</evidence>
<evidence type="ECO:0000256" key="5">
    <source>
        <dbReference type="ARBA" id="ARBA00023235"/>
    </source>
</evidence>
<dbReference type="Gene3D" id="3.40.50.1860">
    <property type="match status" value="2"/>
</dbReference>
<dbReference type="Proteomes" id="UP000886847">
    <property type="component" value="Unassembled WGS sequence"/>
</dbReference>
<evidence type="ECO:0000313" key="9">
    <source>
        <dbReference type="Proteomes" id="UP000886847"/>
    </source>
</evidence>
<dbReference type="HAMAP" id="MF_00258">
    <property type="entry name" value="Glu_racemase"/>
    <property type="match status" value="1"/>
</dbReference>
<keyword evidence="4 7" id="KW-0573">Peptidoglycan synthesis</keyword>
<dbReference type="GO" id="GO:0071555">
    <property type="term" value="P:cell wall organization"/>
    <property type="evidence" value="ECO:0007669"/>
    <property type="project" value="UniProtKB-KW"/>
</dbReference>
<dbReference type="PANTHER" id="PTHR21198">
    <property type="entry name" value="GLUTAMATE RACEMASE"/>
    <property type="match status" value="1"/>
</dbReference>
<dbReference type="EC" id="5.1.1.3" evidence="2 7"/>
<reference evidence="8" key="2">
    <citation type="submission" date="2021-04" db="EMBL/GenBank/DDBJ databases">
        <authorList>
            <person name="Gilroy R."/>
        </authorList>
    </citation>
    <scope>NUCLEOTIDE SEQUENCE</scope>
    <source>
        <strain evidence="8">2189</strain>
    </source>
</reference>
<evidence type="ECO:0000256" key="7">
    <source>
        <dbReference type="HAMAP-Rule" id="MF_00258"/>
    </source>
</evidence>
<feature type="binding site" evidence="7">
    <location>
        <begin position="10"/>
        <end position="11"/>
    </location>
    <ligand>
        <name>substrate</name>
    </ligand>
</feature>
<name>A0A9D1W109_9FIRM</name>
<comment type="function">
    <text evidence="7">Provides the (R)-glutamate required for cell wall biosynthesis.</text>
</comment>
<feature type="binding site" evidence="7">
    <location>
        <begin position="75"/>
        <end position="76"/>
    </location>
    <ligand>
        <name>substrate</name>
    </ligand>
</feature>
<dbReference type="Pfam" id="PF01177">
    <property type="entry name" value="Asp_Glu_race"/>
    <property type="match status" value="1"/>
</dbReference>
<dbReference type="AlphaFoldDB" id="A0A9D1W109"/>
<dbReference type="SUPFAM" id="SSF53681">
    <property type="entry name" value="Aspartate/glutamate racemase"/>
    <property type="match status" value="2"/>
</dbReference>
<dbReference type="InterPro" id="IPR001920">
    <property type="entry name" value="Asp/Glu_race"/>
</dbReference>
<organism evidence="8 9">
    <name type="scientific">Candidatus Borkfalkia faecavium</name>
    <dbReference type="NCBI Taxonomy" id="2838508"/>
    <lineage>
        <taxon>Bacteria</taxon>
        <taxon>Bacillati</taxon>
        <taxon>Bacillota</taxon>
        <taxon>Clostridia</taxon>
        <taxon>Christensenellales</taxon>
        <taxon>Christensenellaceae</taxon>
        <taxon>Candidatus Borkfalkia</taxon>
    </lineage>
</organism>
<dbReference type="EMBL" id="DXEW01000025">
    <property type="protein sequence ID" value="HIX50609.1"/>
    <property type="molecule type" value="Genomic_DNA"/>
</dbReference>
<dbReference type="GO" id="GO:0009252">
    <property type="term" value="P:peptidoglycan biosynthetic process"/>
    <property type="evidence" value="ECO:0007669"/>
    <property type="project" value="UniProtKB-UniRule"/>
</dbReference>
<comment type="pathway">
    <text evidence="7">Cell wall biogenesis; peptidoglycan biosynthesis.</text>
</comment>
<reference evidence="8" key="1">
    <citation type="journal article" date="2021" name="PeerJ">
        <title>Extensive microbial diversity within the chicken gut microbiome revealed by metagenomics and culture.</title>
        <authorList>
            <person name="Gilroy R."/>
            <person name="Ravi A."/>
            <person name="Getino M."/>
            <person name="Pursley I."/>
            <person name="Horton D.L."/>
            <person name="Alikhan N.F."/>
            <person name="Baker D."/>
            <person name="Gharbi K."/>
            <person name="Hall N."/>
            <person name="Watson M."/>
            <person name="Adriaenssens E.M."/>
            <person name="Foster-Nyarko E."/>
            <person name="Jarju S."/>
            <person name="Secka A."/>
            <person name="Antonio M."/>
            <person name="Oren A."/>
            <person name="Chaudhuri R.R."/>
            <person name="La Ragione R."/>
            <person name="Hildebrand F."/>
            <person name="Pallen M.J."/>
        </authorList>
    </citation>
    <scope>NUCLEOTIDE SEQUENCE</scope>
    <source>
        <strain evidence="8">2189</strain>
    </source>
</reference>
<dbReference type="GO" id="GO:0008881">
    <property type="term" value="F:glutamate racemase activity"/>
    <property type="evidence" value="ECO:0007669"/>
    <property type="project" value="UniProtKB-UniRule"/>
</dbReference>
<dbReference type="GO" id="GO:0008360">
    <property type="term" value="P:regulation of cell shape"/>
    <property type="evidence" value="ECO:0007669"/>
    <property type="project" value="UniProtKB-KW"/>
</dbReference>
<evidence type="ECO:0000256" key="2">
    <source>
        <dbReference type="ARBA" id="ARBA00013090"/>
    </source>
</evidence>
<evidence type="ECO:0000256" key="3">
    <source>
        <dbReference type="ARBA" id="ARBA00022960"/>
    </source>
</evidence>
<sequence>MGEGYIGFFDSGVGGISLLTEFCRRYPGERTVYLGDNANAPYGGRGEEEIYRLTRAALCRLAERFPLRAAVIACNTATAACIEALRAEFPFPIVGVEPALAPAAAVVPGGRVLLLCTPAALACARIGALVQNTRGVSVVCHAPAGLAADVEKNIFRLSRIDLSRHLPQGSFDAAVLGCTHYVFLRRRISSALRCPVFDGNLGTADHLAAVLNICSKNPQKRAKIAPIFTGEAKKKNKSVFFRYI</sequence>
<evidence type="ECO:0000256" key="1">
    <source>
        <dbReference type="ARBA" id="ARBA00001602"/>
    </source>
</evidence>